<dbReference type="CDD" id="cd12215">
    <property type="entry name" value="ChiC_BD"/>
    <property type="match status" value="1"/>
</dbReference>
<dbReference type="CDD" id="cd06543">
    <property type="entry name" value="GH18_PF-ChiA-like"/>
    <property type="match status" value="1"/>
</dbReference>
<proteinExistence type="predicted"/>
<dbReference type="Pfam" id="PF02839">
    <property type="entry name" value="CBM_5_12"/>
    <property type="match status" value="1"/>
</dbReference>
<dbReference type="InterPro" id="IPR001223">
    <property type="entry name" value="Glyco_hydro18_cat"/>
</dbReference>
<keyword evidence="6" id="KW-0146">Chitin degradation</keyword>
<name>A0A482PJ69_CITRO</name>
<protein>
    <recommendedName>
        <fullName evidence="2">chitinase</fullName>
        <ecNumber evidence="2">3.2.1.14</ecNumber>
    </recommendedName>
</protein>
<dbReference type="GO" id="GO:0008843">
    <property type="term" value="F:endochitinase activity"/>
    <property type="evidence" value="ECO:0007669"/>
    <property type="project" value="UniProtKB-EC"/>
</dbReference>
<dbReference type="GO" id="GO:0006032">
    <property type="term" value="P:chitin catabolic process"/>
    <property type="evidence" value="ECO:0007669"/>
    <property type="project" value="UniProtKB-KW"/>
</dbReference>
<dbReference type="SUPFAM" id="SSF51445">
    <property type="entry name" value="(Trans)glycosidases"/>
    <property type="match status" value="1"/>
</dbReference>
<dbReference type="EMBL" id="CP038008">
    <property type="protein sequence ID" value="QBY30748.1"/>
    <property type="molecule type" value="Genomic_DNA"/>
</dbReference>
<keyword evidence="8" id="KW-0326">Glycosidase</keyword>
<dbReference type="AlphaFoldDB" id="A0A482PJ69"/>
<dbReference type="SMART" id="SM00495">
    <property type="entry name" value="ChtBD3"/>
    <property type="match status" value="4"/>
</dbReference>
<dbReference type="InterPro" id="IPR017853">
    <property type="entry name" value="GH"/>
</dbReference>
<keyword evidence="4 10" id="KW-0732">Signal</keyword>
<dbReference type="InterPro" id="IPR036573">
    <property type="entry name" value="CBM_sf_5/12"/>
</dbReference>
<dbReference type="SUPFAM" id="SSF51055">
    <property type="entry name" value="Carbohydrate binding domain"/>
    <property type="match status" value="2"/>
</dbReference>
<feature type="chain" id="PRO_5019802784" description="chitinase" evidence="10">
    <location>
        <begin position="25"/>
        <end position="807"/>
    </location>
</feature>
<dbReference type="EC" id="3.2.1.14" evidence="2"/>
<dbReference type="GO" id="GO:0030246">
    <property type="term" value="F:carbohydrate binding"/>
    <property type="evidence" value="ECO:0007669"/>
    <property type="project" value="InterPro"/>
</dbReference>
<dbReference type="PANTHER" id="PTHR42976:SF1">
    <property type="entry name" value="GH18 DOMAIN-CONTAINING PROTEIN-RELATED"/>
    <property type="match status" value="1"/>
</dbReference>
<evidence type="ECO:0000256" key="2">
    <source>
        <dbReference type="ARBA" id="ARBA00012729"/>
    </source>
</evidence>
<evidence type="ECO:0000256" key="6">
    <source>
        <dbReference type="ARBA" id="ARBA00023024"/>
    </source>
</evidence>
<evidence type="ECO:0000256" key="4">
    <source>
        <dbReference type="ARBA" id="ARBA00022729"/>
    </source>
</evidence>
<dbReference type="GO" id="GO:0005576">
    <property type="term" value="C:extracellular region"/>
    <property type="evidence" value="ECO:0007669"/>
    <property type="project" value="InterPro"/>
</dbReference>
<dbReference type="Gene3D" id="3.20.20.80">
    <property type="entry name" value="Glycosidases"/>
    <property type="match status" value="1"/>
</dbReference>
<dbReference type="InterPro" id="IPR052750">
    <property type="entry name" value="GH18_Chitinase"/>
</dbReference>
<evidence type="ECO:0000256" key="3">
    <source>
        <dbReference type="ARBA" id="ARBA00022669"/>
    </source>
</evidence>
<keyword evidence="9" id="KW-0624">Polysaccharide degradation</keyword>
<dbReference type="Gene3D" id="2.10.10.20">
    <property type="entry name" value="Carbohydrate-binding module superfamily 5/12"/>
    <property type="match status" value="2"/>
</dbReference>
<evidence type="ECO:0000256" key="1">
    <source>
        <dbReference type="ARBA" id="ARBA00000822"/>
    </source>
</evidence>
<keyword evidence="5" id="KW-0378">Hydrolase</keyword>
<accession>A0A482PJ69</accession>
<reference evidence="12" key="1">
    <citation type="submission" date="2019-03" db="EMBL/GenBank/DDBJ databases">
        <title>Complete genome sequence of enteropathogenic Citrobacter rodentium strain DBS100.</title>
        <authorList>
            <person name="Popov G."/>
            <person name="Fiebig A."/>
            <person name="Shideler S."/>
            <person name="Coombes B."/>
            <person name="Savchenko A."/>
        </authorList>
    </citation>
    <scope>NUCLEOTIDE SEQUENCE</scope>
    <source>
        <strain evidence="12">DBS100</strain>
    </source>
</reference>
<evidence type="ECO:0000256" key="5">
    <source>
        <dbReference type="ARBA" id="ARBA00022801"/>
    </source>
</evidence>
<dbReference type="Pfam" id="PF00704">
    <property type="entry name" value="Glyco_hydro_18"/>
    <property type="match status" value="1"/>
</dbReference>
<evidence type="ECO:0000313" key="12">
    <source>
        <dbReference type="EMBL" id="QBY30748.1"/>
    </source>
</evidence>
<dbReference type="FunFam" id="3.20.20.80:FF:000118">
    <property type="entry name" value="Probable bifunctional chitinase/lysozyme"/>
    <property type="match status" value="1"/>
</dbReference>
<sequence length="807" mass="87673">MKLNLATKALFCMGLTCAALPAFALEAWSGQEGGSTYEVIFDGGVYTNAWWVGASDCPGNAADNEANNPWRYERAATAAEMDKYGNPTTCETSGGTVTYPAYDNTVSYNAGDIVSYNNATYKTSTAQSSYGFAPGQENPWEAYAPVAEWSSSTVYNKGDKVQKNGEEYEAMFYTVGNDPSVPANQNPTGTNGRPWKPLGAVVSYTQEQLNNAPEYNASTLYESGTLIRYNGANYVSQAKVQKVSPTDTNPWRIFIDWTGTKEKVGTPKSPWPAHVYAPYVDFTLNSQPDLASLAQNQNVTHFTMAFVVSKDAETCLPTWGTAYNINDYAQYSKIKALREAGGDVMVSIGGANNAPLAASCKNVQDLKQHYYDIVDNLNLNVLDFDIEGTWVADHESINRRNEAVKAVQDTWKEEGRKIGIWYTLPILPTGLTAEGLYVLEDAKAKGVDLAGVNVMTMDYGNSICQSDGTEGQNIHGKCATSAIENMHSQLKQIFTDKSDAEINAMMGTTPMIGYNDVQGEVFYMSDAKLVMQDATERGLGMIGIWSMMRDQPGVAKQVSPEHSGLTAQQAPQYAFSEVFAPFTQAGDSGDLTGDVKAVFVDVFDGKQRINVNFDASKLSGSNSYRVEVDGQYVFSTEGGKSYYGYRYNYGTQSTIRTGDVSYLLHAGSVVTVKRTGPDEQILATLTVTEDMLKGNNPLVSSTDVTSLSVKKEKGIPMVYVGFAADKIASGTDSSYVIKVMGDAKNGNYVFSYDNGKCYYSSKSTSNGITTVKSDERAISAGETIVVERITPSPATIAKIVVTEDMLK</sequence>
<feature type="signal peptide" evidence="10">
    <location>
        <begin position="1"/>
        <end position="24"/>
    </location>
</feature>
<dbReference type="RefSeq" id="WP_012908405.1">
    <property type="nucleotide sequence ID" value="NZ_CAJTBI010000077.1"/>
</dbReference>
<dbReference type="GO" id="GO:0008061">
    <property type="term" value="F:chitin binding"/>
    <property type="evidence" value="ECO:0007669"/>
    <property type="project" value="UniProtKB-KW"/>
</dbReference>
<evidence type="ECO:0000256" key="10">
    <source>
        <dbReference type="SAM" id="SignalP"/>
    </source>
</evidence>
<evidence type="ECO:0000256" key="9">
    <source>
        <dbReference type="ARBA" id="ARBA00023326"/>
    </source>
</evidence>
<dbReference type="GO" id="GO:0000272">
    <property type="term" value="P:polysaccharide catabolic process"/>
    <property type="evidence" value="ECO:0007669"/>
    <property type="project" value="UniProtKB-KW"/>
</dbReference>
<evidence type="ECO:0000256" key="8">
    <source>
        <dbReference type="ARBA" id="ARBA00023295"/>
    </source>
</evidence>
<evidence type="ECO:0000259" key="11">
    <source>
        <dbReference type="PROSITE" id="PS51910"/>
    </source>
</evidence>
<keyword evidence="3" id="KW-0147">Chitin-binding</keyword>
<gene>
    <name evidence="12" type="ORF">E2R62_19145</name>
</gene>
<comment type="catalytic activity">
    <reaction evidence="1">
        <text>Random endo-hydrolysis of N-acetyl-beta-D-glucosaminide (1-&gt;4)-beta-linkages in chitin and chitodextrins.</text>
        <dbReference type="EC" id="3.2.1.14"/>
    </reaction>
</comment>
<feature type="domain" description="GH18" evidence="11">
    <location>
        <begin position="273"/>
        <end position="565"/>
    </location>
</feature>
<dbReference type="OMA" id="KDANTCV"/>
<evidence type="ECO:0000256" key="7">
    <source>
        <dbReference type="ARBA" id="ARBA00023277"/>
    </source>
</evidence>
<keyword evidence="7" id="KW-0119">Carbohydrate metabolism</keyword>
<dbReference type="InterPro" id="IPR003610">
    <property type="entry name" value="CBM5/12"/>
</dbReference>
<dbReference type="PANTHER" id="PTHR42976">
    <property type="entry name" value="BIFUNCTIONAL CHITINASE/LYSOZYME-RELATED"/>
    <property type="match status" value="1"/>
</dbReference>
<dbReference type="PROSITE" id="PS51910">
    <property type="entry name" value="GH18_2"/>
    <property type="match status" value="1"/>
</dbReference>
<organism evidence="12">
    <name type="scientific">Citrobacter rodentium</name>
    <dbReference type="NCBI Taxonomy" id="67825"/>
    <lineage>
        <taxon>Bacteria</taxon>
        <taxon>Pseudomonadati</taxon>
        <taxon>Pseudomonadota</taxon>
        <taxon>Gammaproteobacteria</taxon>
        <taxon>Enterobacterales</taxon>
        <taxon>Enterobacteriaceae</taxon>
        <taxon>Citrobacter</taxon>
    </lineage>
</organism>